<dbReference type="STRING" id="575788.VS_2801"/>
<proteinExistence type="predicted"/>
<dbReference type="EMBL" id="FM954972">
    <property type="protein sequence ID" value="CAV20089.1"/>
    <property type="molecule type" value="Genomic_DNA"/>
</dbReference>
<evidence type="ECO:0000259" key="3">
    <source>
        <dbReference type="Pfam" id="PF04225"/>
    </source>
</evidence>
<gene>
    <name evidence="5" type="ordered locus">VS_2801</name>
</gene>
<feature type="domain" description="Opacity-associated protein A-like N-terminal" evidence="4">
    <location>
        <begin position="80"/>
        <end position="101"/>
    </location>
</feature>
<dbReference type="Gene3D" id="3.10.450.350">
    <property type="match status" value="1"/>
</dbReference>
<evidence type="ECO:0000259" key="4">
    <source>
        <dbReference type="Pfam" id="PF08525"/>
    </source>
</evidence>
<evidence type="ECO:0000256" key="2">
    <source>
        <dbReference type="SAM" id="Phobius"/>
    </source>
</evidence>
<dbReference type="Pfam" id="PF08525">
    <property type="entry name" value="OapA_N"/>
    <property type="match status" value="1"/>
</dbReference>
<dbReference type="Pfam" id="PF04225">
    <property type="entry name" value="LysM_OapA"/>
    <property type="match status" value="1"/>
</dbReference>
<name>B7VKZ5_VIBA3</name>
<keyword evidence="2" id="KW-0472">Membrane</keyword>
<dbReference type="InterPro" id="IPR013731">
    <property type="entry name" value="OapA_N"/>
</dbReference>
<feature type="domain" description="Opacity-associated protein A LysM-like" evidence="3">
    <location>
        <begin position="142"/>
        <end position="226"/>
    </location>
</feature>
<keyword evidence="2" id="KW-0812">Transmembrane</keyword>
<organism evidence="5 6">
    <name type="scientific">Vibrio atlanticus (strain LGP32)</name>
    <name type="common">Vibrio splendidus (strain Mel32)</name>
    <dbReference type="NCBI Taxonomy" id="575788"/>
    <lineage>
        <taxon>Bacteria</taxon>
        <taxon>Pseudomonadati</taxon>
        <taxon>Pseudomonadota</taxon>
        <taxon>Gammaproteobacteria</taxon>
        <taxon>Vibrionales</taxon>
        <taxon>Vibrionaceae</taxon>
        <taxon>Vibrio</taxon>
    </lineage>
</organism>
<dbReference type="Proteomes" id="UP000009100">
    <property type="component" value="Chromosome 1"/>
</dbReference>
<dbReference type="AlphaFoldDB" id="B7VKZ5"/>
<evidence type="ECO:0000313" key="5">
    <source>
        <dbReference type="EMBL" id="CAV20089.1"/>
    </source>
</evidence>
<reference evidence="5 6" key="1">
    <citation type="submission" date="2009-02" db="EMBL/GenBank/DDBJ databases">
        <title>Vibrio splendidus str. LGP32 complete genome.</title>
        <authorList>
            <person name="Mazel D."/>
            <person name="Le Roux F."/>
        </authorList>
    </citation>
    <scope>NUCLEOTIDE SEQUENCE [LARGE SCALE GENOMIC DNA]</scope>
    <source>
        <strain evidence="5 6">LGP32</strain>
    </source>
</reference>
<evidence type="ECO:0000313" key="6">
    <source>
        <dbReference type="Proteomes" id="UP000009100"/>
    </source>
</evidence>
<dbReference type="eggNOG" id="COG3061">
    <property type="taxonomic scope" value="Bacteria"/>
</dbReference>
<feature type="coiled-coil region" evidence="1">
    <location>
        <begin position="41"/>
        <end position="68"/>
    </location>
</feature>
<keyword evidence="1" id="KW-0175">Coiled coil</keyword>
<protein>
    <recommendedName>
        <fullName evidence="7">Lysine transporter LysM</fullName>
    </recommendedName>
</protein>
<feature type="transmembrane region" description="Helical" evidence="2">
    <location>
        <begin position="18"/>
        <end position="35"/>
    </location>
</feature>
<accession>B7VKZ5</accession>
<evidence type="ECO:0008006" key="7">
    <source>
        <dbReference type="Google" id="ProtNLM"/>
    </source>
</evidence>
<sequence>MSIFLLCSLLSRKDLYCWYFGFYTVVIQCIGRSGMNRRQKKKQKVDHLAEFKDRLNQVKEKLSSIDLKKMKTSSVQTWGSLPKLHQKLLMVISPIILILLFAPLPEPKVDNAPATSRVELEINTVGLSEQKNAKSNSSEPTSWQEYLVKQGDTLAQVFRNNDLPLSDLNALVRIEGADKPLSQIRKGQLVRFKLAETGQLDILQLEKGNTSVMFFRLSDGGFGRSK</sequence>
<dbReference type="InterPro" id="IPR007340">
    <property type="entry name" value="LysM_Opacity-associatedA"/>
</dbReference>
<dbReference type="KEGG" id="vsp:VS_2801"/>
<evidence type="ECO:0000256" key="1">
    <source>
        <dbReference type="SAM" id="Coils"/>
    </source>
</evidence>
<dbReference type="HOGENOM" id="CLU_065360_2_0_6"/>
<dbReference type="GO" id="GO:0042834">
    <property type="term" value="F:peptidoglycan binding"/>
    <property type="evidence" value="ECO:0007669"/>
    <property type="project" value="InterPro"/>
</dbReference>
<keyword evidence="2" id="KW-1133">Transmembrane helix</keyword>